<dbReference type="PROSITE" id="PS51677">
    <property type="entry name" value="NODB"/>
    <property type="match status" value="1"/>
</dbReference>
<dbReference type="InterPro" id="IPR051398">
    <property type="entry name" value="Polysacch_Deacetylase"/>
</dbReference>
<accession>A0A939BDT5</accession>
<sequence>MKRRVYQKLSSVVLAVFLLVGCTLLDRTQLFVPAAAQLEEGVCLPVLMYHHISESAARLGDYVISPAQFESDLSFLKQAGYQTVSSAQVLAFVKGGKALPEKAVMITFDDAFLSTYVYAYPLLKMYEMCAVIAPVGVYTEQFSDPNEPRHVNYANVGWTELSEMLESGVFELASHTYHLHGDGKNGTRKGAGKMPGEDAQTYQTMLYDDLTHMNDLCAQHLNQTPTLFAYPFGAISKESVPVLKELGFTLLFGCEEKVSTVRENSELPLILGRFNRAHRYDTRTFFKKMGISMGEL</sequence>
<reference evidence="3" key="1">
    <citation type="submission" date="2020-08" db="EMBL/GenBank/DDBJ databases">
        <authorList>
            <person name="Cejkova D."/>
            <person name="Kubasova T."/>
            <person name="Jahodarova E."/>
            <person name="Rychlik I."/>
        </authorList>
    </citation>
    <scope>NUCLEOTIDE SEQUENCE</scope>
    <source>
        <strain evidence="3">An559</strain>
    </source>
</reference>
<dbReference type="EMBL" id="JACJKY010000005">
    <property type="protein sequence ID" value="MBM6920337.1"/>
    <property type="molecule type" value="Genomic_DNA"/>
</dbReference>
<dbReference type="AlphaFoldDB" id="A0A939BDT5"/>
<dbReference type="Gene3D" id="3.20.20.370">
    <property type="entry name" value="Glycoside hydrolase/deacetylase"/>
    <property type="match status" value="1"/>
</dbReference>
<dbReference type="PROSITE" id="PS51257">
    <property type="entry name" value="PROKAR_LIPOPROTEIN"/>
    <property type="match status" value="1"/>
</dbReference>
<evidence type="ECO:0000313" key="4">
    <source>
        <dbReference type="Proteomes" id="UP000774750"/>
    </source>
</evidence>
<dbReference type="GO" id="GO:0005975">
    <property type="term" value="P:carbohydrate metabolic process"/>
    <property type="evidence" value="ECO:0007669"/>
    <property type="project" value="InterPro"/>
</dbReference>
<organism evidence="3 4">
    <name type="scientific">Merdimmobilis hominis</name>
    <dbReference type="NCBI Taxonomy" id="2897707"/>
    <lineage>
        <taxon>Bacteria</taxon>
        <taxon>Bacillati</taxon>
        <taxon>Bacillota</taxon>
        <taxon>Clostridia</taxon>
        <taxon>Eubacteriales</taxon>
        <taxon>Oscillospiraceae</taxon>
        <taxon>Merdimmobilis</taxon>
    </lineage>
</organism>
<name>A0A939BDT5_9FIRM</name>
<dbReference type="InterPro" id="IPR011330">
    <property type="entry name" value="Glyco_hydro/deAcase_b/a-brl"/>
</dbReference>
<dbReference type="PANTHER" id="PTHR34216:SF7">
    <property type="entry name" value="POLY-BETA-1,6-N-ACETYL-D-GLUCOSAMINE N-DEACETYLASE"/>
    <property type="match status" value="1"/>
</dbReference>
<comment type="caution">
    <text evidence="3">The sequence shown here is derived from an EMBL/GenBank/DDBJ whole genome shotgun (WGS) entry which is preliminary data.</text>
</comment>
<dbReference type="Proteomes" id="UP000774750">
    <property type="component" value="Unassembled WGS sequence"/>
</dbReference>
<dbReference type="RefSeq" id="WP_204445061.1">
    <property type="nucleotide sequence ID" value="NZ_JACJKY010000005.1"/>
</dbReference>
<reference evidence="3" key="2">
    <citation type="journal article" date="2021" name="Sci. Rep.">
        <title>The distribution of antibiotic resistance genes in chicken gut microbiota commensals.</title>
        <authorList>
            <person name="Juricova H."/>
            <person name="Matiasovicova J."/>
            <person name="Kubasova T."/>
            <person name="Cejkova D."/>
            <person name="Rychlik I."/>
        </authorList>
    </citation>
    <scope>NUCLEOTIDE SEQUENCE</scope>
    <source>
        <strain evidence="3">An559</strain>
    </source>
</reference>
<keyword evidence="4" id="KW-1185">Reference proteome</keyword>
<keyword evidence="1" id="KW-0732">Signal</keyword>
<gene>
    <name evidence="3" type="ORF">H6A12_04090</name>
</gene>
<dbReference type="InterPro" id="IPR002509">
    <property type="entry name" value="NODB_dom"/>
</dbReference>
<dbReference type="SUPFAM" id="SSF88713">
    <property type="entry name" value="Glycoside hydrolase/deacetylase"/>
    <property type="match status" value="1"/>
</dbReference>
<dbReference type="Pfam" id="PF01522">
    <property type="entry name" value="Polysacc_deac_1"/>
    <property type="match status" value="1"/>
</dbReference>
<dbReference type="PANTHER" id="PTHR34216">
    <property type="match status" value="1"/>
</dbReference>
<feature type="domain" description="NodB homology" evidence="2">
    <location>
        <begin position="102"/>
        <end position="296"/>
    </location>
</feature>
<protein>
    <submittedName>
        <fullName evidence="3">Polysaccharide deacetylase family protein</fullName>
    </submittedName>
</protein>
<dbReference type="GO" id="GO:0016810">
    <property type="term" value="F:hydrolase activity, acting on carbon-nitrogen (but not peptide) bonds"/>
    <property type="evidence" value="ECO:0007669"/>
    <property type="project" value="InterPro"/>
</dbReference>
<proteinExistence type="predicted"/>
<evidence type="ECO:0000256" key="1">
    <source>
        <dbReference type="ARBA" id="ARBA00022729"/>
    </source>
</evidence>
<evidence type="ECO:0000313" key="3">
    <source>
        <dbReference type="EMBL" id="MBM6920337.1"/>
    </source>
</evidence>
<evidence type="ECO:0000259" key="2">
    <source>
        <dbReference type="PROSITE" id="PS51677"/>
    </source>
</evidence>